<reference evidence="1 2" key="1">
    <citation type="journal article" date="2011" name="Genome Res.">
        <title>Phylogeny-wide analysis of social amoeba genomes highlights ancient origins for complex intercellular communication.</title>
        <authorList>
            <person name="Heidel A.J."/>
            <person name="Lawal H.M."/>
            <person name="Felder M."/>
            <person name="Schilde C."/>
            <person name="Helps N.R."/>
            <person name="Tunggal B."/>
            <person name="Rivero F."/>
            <person name="John U."/>
            <person name="Schleicher M."/>
            <person name="Eichinger L."/>
            <person name="Platzer M."/>
            <person name="Noegel A.A."/>
            <person name="Schaap P."/>
            <person name="Gloeckner G."/>
        </authorList>
    </citation>
    <scope>NUCLEOTIDE SEQUENCE [LARGE SCALE GENOMIC DNA]</scope>
    <source>
        <strain evidence="2">ATCC 26659 / Pp 5 / PN500</strain>
    </source>
</reference>
<sequence>MNISDLVVNLSHLILNKIISNLDQNIDRICFSLVCKRWFNDRDKYLMFNRDNICINASPNNYDIQLNHKHFQLPSYNKIYLKSIQTKTDCSLYIGYKDNQTKFRHDFYYDDVRNLNSIPGKISTISVVCQTISDSDLEYLHRLLNESQSVTRLIGCHTLKYGLPNTIKRLSFRNGYNEKLVQGSLPSSLKIIDFGAHFNQEIQPGVLPEGLLEFHMNSNYKHEFQPGVFPSSLKNLVITNHFMPIKVGVLPAHLECLEYTDDSTTVLENILPKSLNSLLIRAPITSFRGLSVLPDLQMLFIFQKSDEKSILNLNELPPTIREIELRQTRLTGAMPSSIAKLTLCDCEFQINEIFPETLQYHLEFLSLIGEIAIGIPSNLKIVKLAVYASSNEPIISLSPEIESIYLSGQLNNEKEHLLDCSGGDGNRGVGGTSDKPVLLREVRLPFFKKVKPNFKLPNTVELLDVGMNDLNDILPVVPSTIFIMERSNQIDKIFVNLSHLILNKIIGCLDENIDRICFSLVCKRWFNDRDKYLIFNTDNININSNNNNDITQNHKQFKLPSYNNIFNKSIQSKTDCSLFIGATRFLFGEYDFYYDKYTDLKSIPSYISTIGSTDESTDLEYFYQLLLESQSVTTLNGCHTLRYGLPKTIKTLSFSYRFNELLVKGSLPSSLEVLGFHNSFKQAIQAGVLPEGLLEFNLYSIEYQSDLQPGVFPSSLKTLNLFYYRNTIKAGVLPENLECLYYSGECTSLKDGVLPKSLKKLVNVPMTWLQAISSLPNLEIIHFFQFKKVISTFNLDLLPPSLKVLKFKQFKLIGTMPTSIKSLCIVECEFQFEEIFPETLQYHFESLQYLSDKILSIPPNVKIDKLIIEGSIDQENCSLSLPSGITSIRLDMTLDQGDGFLRIDGNDQTTLKELRLPYFDFQPRAFIPNTIKELDIGDNSLIYSLDLIKSIDSIKTLMLSKFPKIEIISPESFKTINNIIYTEESNSNIVIYRKLDDNYYLILFL</sequence>
<dbReference type="EMBL" id="ADBJ01000060">
    <property type="protein sequence ID" value="EFA74917.1"/>
    <property type="molecule type" value="Genomic_DNA"/>
</dbReference>
<evidence type="ECO:0000313" key="2">
    <source>
        <dbReference type="Proteomes" id="UP000001396"/>
    </source>
</evidence>
<dbReference type="PANTHER" id="PTHR32134:SF169">
    <property type="entry name" value="FNIP REPEAT-CONTAINING PROTEIN-RELATED"/>
    <property type="match status" value="1"/>
</dbReference>
<organism evidence="1 2">
    <name type="scientific">Heterostelium pallidum (strain ATCC 26659 / Pp 5 / PN500)</name>
    <name type="common">Cellular slime mold</name>
    <name type="synonym">Polysphondylium pallidum</name>
    <dbReference type="NCBI Taxonomy" id="670386"/>
    <lineage>
        <taxon>Eukaryota</taxon>
        <taxon>Amoebozoa</taxon>
        <taxon>Evosea</taxon>
        <taxon>Eumycetozoa</taxon>
        <taxon>Dictyostelia</taxon>
        <taxon>Acytosteliales</taxon>
        <taxon>Acytosteliaceae</taxon>
        <taxon>Heterostelium</taxon>
    </lineage>
</organism>
<name>D3BUX9_HETP5</name>
<dbReference type="RefSeq" id="XP_020427051.1">
    <property type="nucleotide sequence ID" value="XM_020582697.1"/>
</dbReference>
<dbReference type="GeneID" id="31367419"/>
<dbReference type="Proteomes" id="UP000001396">
    <property type="component" value="Unassembled WGS sequence"/>
</dbReference>
<proteinExistence type="predicted"/>
<dbReference type="AlphaFoldDB" id="D3BUX9"/>
<gene>
    <name evidence="1" type="ORF">PPL_11951</name>
</gene>
<keyword evidence="2" id="KW-1185">Reference proteome</keyword>
<dbReference type="Gene3D" id="1.20.1280.50">
    <property type="match status" value="2"/>
</dbReference>
<evidence type="ECO:0000313" key="1">
    <source>
        <dbReference type="EMBL" id="EFA74917.1"/>
    </source>
</evidence>
<comment type="caution">
    <text evidence="1">The sequence shown here is derived from an EMBL/GenBank/DDBJ whole genome shotgun (WGS) entry which is preliminary data.</text>
</comment>
<accession>D3BUX9</accession>
<dbReference type="InParanoid" id="D3BUX9"/>
<dbReference type="SUPFAM" id="SSF52058">
    <property type="entry name" value="L domain-like"/>
    <property type="match status" value="1"/>
</dbReference>
<dbReference type="InterPro" id="IPR008615">
    <property type="entry name" value="FNIP"/>
</dbReference>
<dbReference type="InterPro" id="IPR051251">
    <property type="entry name" value="STK_FNIP-Repeat"/>
</dbReference>
<dbReference type="Pfam" id="PF05725">
    <property type="entry name" value="FNIP"/>
    <property type="match status" value="3"/>
</dbReference>
<dbReference type="PANTHER" id="PTHR32134">
    <property type="entry name" value="FNIP REPEAT-CONTAINING PROTEIN"/>
    <property type="match status" value="1"/>
</dbReference>
<protein>
    <submittedName>
        <fullName evidence="1">Uncharacterized protein</fullName>
    </submittedName>
</protein>